<accession>M1XSM2</accession>
<dbReference type="STRING" id="268739.Nmlp_3204"/>
<protein>
    <submittedName>
        <fullName evidence="3">DUF217 family protein</fullName>
    </submittedName>
</protein>
<organism evidence="3 4">
    <name type="scientific">Natronomonas moolapensis (strain DSM 18674 / CECT 7526 / JCM 14361 / 8.8.11)</name>
    <dbReference type="NCBI Taxonomy" id="268739"/>
    <lineage>
        <taxon>Archaea</taxon>
        <taxon>Methanobacteriati</taxon>
        <taxon>Methanobacteriota</taxon>
        <taxon>Stenosarchaea group</taxon>
        <taxon>Halobacteria</taxon>
        <taxon>Halobacteriales</taxon>
        <taxon>Natronomonadaceae</taxon>
        <taxon>Natronomonas</taxon>
    </lineage>
</organism>
<dbReference type="GeneID" id="14652524"/>
<dbReference type="HOGENOM" id="CLU_170073_0_0_2"/>
<evidence type="ECO:0000313" key="3">
    <source>
        <dbReference type="EMBL" id="CCQ37341.1"/>
    </source>
</evidence>
<dbReference type="InterPro" id="IPR003847">
    <property type="entry name" value="Put_antitoxin"/>
</dbReference>
<keyword evidence="4" id="KW-1185">Reference proteome</keyword>
<proteinExistence type="predicted"/>
<dbReference type="AlphaFoldDB" id="M1XSM2"/>
<dbReference type="eggNOG" id="arCOG08550">
    <property type="taxonomic scope" value="Archaea"/>
</dbReference>
<dbReference type="Proteomes" id="UP000011867">
    <property type="component" value="Chromosome"/>
</dbReference>
<dbReference type="Pfam" id="PF02697">
    <property type="entry name" value="VAPB_antitox"/>
    <property type="match status" value="1"/>
</dbReference>
<sequence length="64" mass="7201">MGTKTIGLREAVHERLKARKREDESFSDLVDRLVAERRTDWREGFGTLPDGAAEDLEDAVSAAR</sequence>
<dbReference type="EMBL" id="HF582854">
    <property type="protein sequence ID" value="CCQ37341.1"/>
    <property type="molecule type" value="Genomic_DNA"/>
</dbReference>
<evidence type="ECO:0000256" key="1">
    <source>
        <dbReference type="ARBA" id="ARBA00022649"/>
    </source>
</evidence>
<keyword evidence="1" id="KW-1277">Toxin-antitoxin system</keyword>
<evidence type="ECO:0000256" key="2">
    <source>
        <dbReference type="SAM" id="MobiDB-lite"/>
    </source>
</evidence>
<name>M1XSM2_NATM8</name>
<dbReference type="OrthoDB" id="9187at2157"/>
<gene>
    <name evidence="3" type="ordered locus">Nmlp_3204</name>
</gene>
<feature type="region of interest" description="Disordered" evidence="2">
    <location>
        <begin position="43"/>
        <end position="64"/>
    </location>
</feature>
<dbReference type="RefSeq" id="WP_015410086.1">
    <property type="nucleotide sequence ID" value="NC_020388.1"/>
</dbReference>
<reference evidence="3 4" key="1">
    <citation type="journal article" date="2013" name="Genome Announc.">
        <title>Genome of the haloarchaeon Natronomonas moolapensis, a neutrophilic member of a previously haloalkaliphilic genus.</title>
        <authorList>
            <person name="Dyall-Smith M.L."/>
            <person name="Pfeiffer F."/>
            <person name="Oberwinkler T."/>
            <person name="Klee K."/>
            <person name="Rampp M."/>
            <person name="Palm P."/>
            <person name="Gross K."/>
            <person name="Schuster S.C."/>
            <person name="Oesterhelt D."/>
        </authorList>
    </citation>
    <scope>NUCLEOTIDE SEQUENCE [LARGE SCALE GENOMIC DNA]</scope>
    <source>
        <strain evidence="4">DSM 18674 / JCM 14361 / 8.8.11</strain>
    </source>
</reference>
<dbReference type="KEGG" id="nmo:Nmlp_3204"/>
<evidence type="ECO:0000313" key="4">
    <source>
        <dbReference type="Proteomes" id="UP000011867"/>
    </source>
</evidence>